<reference evidence="1" key="1">
    <citation type="submission" date="2022-10" db="EMBL/GenBank/DDBJ databases">
        <title>Culturing micro-colonial fungi from biological soil crusts in the Mojave desert and describing Neophaeococcomyces mojavensis, and introducing the new genera and species Taxawa tesnikishii.</title>
        <authorList>
            <person name="Kurbessoian T."/>
            <person name="Stajich J.E."/>
        </authorList>
    </citation>
    <scope>NUCLEOTIDE SEQUENCE</scope>
    <source>
        <strain evidence="1">JES_112</strain>
    </source>
</reference>
<dbReference type="EMBL" id="JAPDRQ010000008">
    <property type="protein sequence ID" value="KAJ9663484.1"/>
    <property type="molecule type" value="Genomic_DNA"/>
</dbReference>
<protein>
    <submittedName>
        <fullName evidence="1">Uncharacterized protein</fullName>
    </submittedName>
</protein>
<keyword evidence="2" id="KW-1185">Reference proteome</keyword>
<proteinExistence type="predicted"/>
<evidence type="ECO:0000313" key="2">
    <source>
        <dbReference type="Proteomes" id="UP001172386"/>
    </source>
</evidence>
<gene>
    <name evidence="1" type="ORF">H2198_000749</name>
</gene>
<comment type="caution">
    <text evidence="1">The sequence shown here is derived from an EMBL/GenBank/DDBJ whole genome shotgun (WGS) entry which is preliminary data.</text>
</comment>
<dbReference type="Proteomes" id="UP001172386">
    <property type="component" value="Unassembled WGS sequence"/>
</dbReference>
<name>A0ACC3AJ15_9EURO</name>
<evidence type="ECO:0000313" key="1">
    <source>
        <dbReference type="EMBL" id="KAJ9663484.1"/>
    </source>
</evidence>
<organism evidence="1 2">
    <name type="scientific">Neophaeococcomyces mojaviensis</name>
    <dbReference type="NCBI Taxonomy" id="3383035"/>
    <lineage>
        <taxon>Eukaryota</taxon>
        <taxon>Fungi</taxon>
        <taxon>Dikarya</taxon>
        <taxon>Ascomycota</taxon>
        <taxon>Pezizomycotina</taxon>
        <taxon>Eurotiomycetes</taxon>
        <taxon>Chaetothyriomycetidae</taxon>
        <taxon>Chaetothyriales</taxon>
        <taxon>Chaetothyriales incertae sedis</taxon>
        <taxon>Neophaeococcomyces</taxon>
    </lineage>
</organism>
<sequence>MVHFDGEAADFDNFDMNYITQHVGHHISGRKRVDERPFASHFISTTDSFEAAINRAHRHLAEKNQKKKVSDIAMYVIDTYSLQAPALPLLMFLVFKAWNVSSVLTQTKCDMFLYNALTEWIFFDRIVAKNVEKIDYSAFATPKRNSGQGLWRLHLGGFIPLHTKAAKAKHNTKDGMSRSVLHAITYHSREQQKEIGTFADNVFVGRIGRLPKAPQVVQEDTRSIVSDKTIKEVWSMVRGWQNSSLMLVWILSLMTKTYHAWSIAEAIARLYPHAIREHLHLIQDDSQQLNSSRQVLVYYRSRPNCHGRVDINGFQDLMEGCIYEWDKRKASDTDPANRTAIVFISTEHPQPVRNLVRLQQQGLFGHCTTIPMFKNSAEVVRFPDLANVTKNSKRVIQRSKNDEDYQRLMSLYPSYLPYVPDFAGIGLETIQKQPMTDGPQSAAVDESRLLGGKNKQPPSVPVPGSPGSPGYGSQVARSFPRELASQPSCRSCSISKP</sequence>
<accession>A0ACC3AJ15</accession>